<dbReference type="AlphaFoldDB" id="A0AB38U3N9"/>
<gene>
    <name evidence="1" type="ORF">NYZ96_23995</name>
</gene>
<evidence type="ECO:0000313" key="2">
    <source>
        <dbReference type="Proteomes" id="UP001059745"/>
    </source>
</evidence>
<evidence type="ECO:0000313" key="1">
    <source>
        <dbReference type="EMBL" id="UWX74589.1"/>
    </source>
</evidence>
<name>A0AB38U3N9_BURGA</name>
<dbReference type="GeneID" id="66462507"/>
<proteinExistence type="predicted"/>
<reference evidence="1" key="1">
    <citation type="submission" date="2022-09" db="EMBL/GenBank/DDBJ databases">
        <title>Genomic of Burkholderia gladioli.</title>
        <authorList>
            <person name="Wu H."/>
        </authorList>
    </citation>
    <scope>NUCLEOTIDE SEQUENCE</scope>
    <source>
        <strain evidence="1">ZN-S4</strain>
    </source>
</reference>
<dbReference type="RefSeq" id="WP_124083588.1">
    <property type="nucleotide sequence ID" value="NZ_CADEPT010000006.1"/>
</dbReference>
<organism evidence="1 2">
    <name type="scientific">Burkholderia gladioli</name>
    <name type="common">Pseudomonas marginata</name>
    <name type="synonym">Phytomonas marginata</name>
    <dbReference type="NCBI Taxonomy" id="28095"/>
    <lineage>
        <taxon>Bacteria</taxon>
        <taxon>Pseudomonadati</taxon>
        <taxon>Pseudomonadota</taxon>
        <taxon>Betaproteobacteria</taxon>
        <taxon>Burkholderiales</taxon>
        <taxon>Burkholderiaceae</taxon>
        <taxon>Burkholderia</taxon>
    </lineage>
</organism>
<accession>A0AB38U3N9</accession>
<dbReference type="Proteomes" id="UP001059745">
    <property type="component" value="Chromosome 2"/>
</dbReference>
<dbReference type="EMBL" id="CP104215">
    <property type="protein sequence ID" value="UWX74589.1"/>
    <property type="molecule type" value="Genomic_DNA"/>
</dbReference>
<sequence length="66" mass="7079">MSLDASFVYGVTGTMAPPGQSTAPSTITAKDETKMATRSRPRSMKNQKAAGLMEFDGFMSSSDKNR</sequence>
<protein>
    <submittedName>
        <fullName evidence="1">Uncharacterized protein</fullName>
    </submittedName>
</protein>